<evidence type="ECO:0000313" key="2">
    <source>
        <dbReference type="EMBL" id="EFX78063.1"/>
    </source>
</evidence>
<dbReference type="STRING" id="6669.E9GR33"/>
<protein>
    <recommendedName>
        <fullName evidence="1">DUF5641 domain-containing protein</fullName>
    </recommendedName>
</protein>
<proteinExistence type="predicted"/>
<gene>
    <name evidence="2" type="ORF">DAPPUDRAFT_320788</name>
</gene>
<dbReference type="KEGG" id="dpx:DAPPUDRAFT_320788"/>
<dbReference type="EMBL" id="GL732559">
    <property type="protein sequence ID" value="EFX78063.1"/>
    <property type="molecule type" value="Genomic_DNA"/>
</dbReference>
<sequence length="130" mass="14565">MDKADPEFIWETLAKGILLRERHNVSNKRFEFTVKIGDVVFVHNEGPRLEWKLAVIEKLIISPDGEFRAAEIRSAGGKTTRPISKLYPLEVSETIEISSPSTQSDSNVPVPAVKLFHCSKGADPEHGRRV</sequence>
<dbReference type="PhylomeDB" id="E9GR33"/>
<name>E9GR33_DAPPU</name>
<dbReference type="HOGENOM" id="CLU_1940214_0_0_1"/>
<dbReference type="Pfam" id="PF18701">
    <property type="entry name" value="DUF5641"/>
    <property type="match status" value="1"/>
</dbReference>
<keyword evidence="3" id="KW-1185">Reference proteome</keyword>
<feature type="domain" description="DUF5641" evidence="1">
    <location>
        <begin position="32"/>
        <end position="89"/>
    </location>
</feature>
<organism evidence="2 3">
    <name type="scientific">Daphnia pulex</name>
    <name type="common">Water flea</name>
    <dbReference type="NCBI Taxonomy" id="6669"/>
    <lineage>
        <taxon>Eukaryota</taxon>
        <taxon>Metazoa</taxon>
        <taxon>Ecdysozoa</taxon>
        <taxon>Arthropoda</taxon>
        <taxon>Crustacea</taxon>
        <taxon>Branchiopoda</taxon>
        <taxon>Diplostraca</taxon>
        <taxon>Cladocera</taxon>
        <taxon>Anomopoda</taxon>
        <taxon>Daphniidae</taxon>
        <taxon>Daphnia</taxon>
    </lineage>
</organism>
<dbReference type="Proteomes" id="UP000000305">
    <property type="component" value="Unassembled WGS sequence"/>
</dbReference>
<dbReference type="OrthoDB" id="8052806at2759"/>
<evidence type="ECO:0000313" key="3">
    <source>
        <dbReference type="Proteomes" id="UP000000305"/>
    </source>
</evidence>
<dbReference type="InterPro" id="IPR040676">
    <property type="entry name" value="DUF5641"/>
</dbReference>
<reference evidence="2 3" key="1">
    <citation type="journal article" date="2011" name="Science">
        <title>The ecoresponsive genome of Daphnia pulex.</title>
        <authorList>
            <person name="Colbourne J.K."/>
            <person name="Pfrender M.E."/>
            <person name="Gilbert D."/>
            <person name="Thomas W.K."/>
            <person name="Tucker A."/>
            <person name="Oakley T.H."/>
            <person name="Tokishita S."/>
            <person name="Aerts A."/>
            <person name="Arnold G.J."/>
            <person name="Basu M.K."/>
            <person name="Bauer D.J."/>
            <person name="Caceres C.E."/>
            <person name="Carmel L."/>
            <person name="Casola C."/>
            <person name="Choi J.H."/>
            <person name="Detter J.C."/>
            <person name="Dong Q."/>
            <person name="Dusheyko S."/>
            <person name="Eads B.D."/>
            <person name="Frohlich T."/>
            <person name="Geiler-Samerotte K.A."/>
            <person name="Gerlach D."/>
            <person name="Hatcher P."/>
            <person name="Jogdeo S."/>
            <person name="Krijgsveld J."/>
            <person name="Kriventseva E.V."/>
            <person name="Kultz D."/>
            <person name="Laforsch C."/>
            <person name="Lindquist E."/>
            <person name="Lopez J."/>
            <person name="Manak J.R."/>
            <person name="Muller J."/>
            <person name="Pangilinan J."/>
            <person name="Patwardhan R.P."/>
            <person name="Pitluck S."/>
            <person name="Pritham E.J."/>
            <person name="Rechtsteiner A."/>
            <person name="Rho M."/>
            <person name="Rogozin I.B."/>
            <person name="Sakarya O."/>
            <person name="Salamov A."/>
            <person name="Schaack S."/>
            <person name="Shapiro H."/>
            <person name="Shiga Y."/>
            <person name="Skalitzky C."/>
            <person name="Smith Z."/>
            <person name="Souvorov A."/>
            <person name="Sung W."/>
            <person name="Tang Z."/>
            <person name="Tsuchiya D."/>
            <person name="Tu H."/>
            <person name="Vos H."/>
            <person name="Wang M."/>
            <person name="Wolf Y.I."/>
            <person name="Yamagata H."/>
            <person name="Yamada T."/>
            <person name="Ye Y."/>
            <person name="Shaw J.R."/>
            <person name="Andrews J."/>
            <person name="Crease T.J."/>
            <person name="Tang H."/>
            <person name="Lucas S.M."/>
            <person name="Robertson H.M."/>
            <person name="Bork P."/>
            <person name="Koonin E.V."/>
            <person name="Zdobnov E.M."/>
            <person name="Grigoriev I.V."/>
            <person name="Lynch M."/>
            <person name="Boore J.L."/>
        </authorList>
    </citation>
    <scope>NUCLEOTIDE SEQUENCE [LARGE SCALE GENOMIC DNA]</scope>
</reference>
<dbReference type="InParanoid" id="E9GR33"/>
<dbReference type="OMA" id="PEFIWET"/>
<evidence type="ECO:0000259" key="1">
    <source>
        <dbReference type="Pfam" id="PF18701"/>
    </source>
</evidence>
<dbReference type="AlphaFoldDB" id="E9GR33"/>
<accession>E9GR33</accession>